<dbReference type="PANTHER" id="PTHR13107">
    <property type="entry name" value="N6-ADENOSINE-METHYLTRANSFERASE NON-CATALYTIC SUBUNIT"/>
    <property type="match status" value="1"/>
</dbReference>
<keyword evidence="4" id="KW-0489">Methyltransferase</keyword>
<dbReference type="GO" id="GO:0003729">
    <property type="term" value="F:mRNA binding"/>
    <property type="evidence" value="ECO:0007669"/>
    <property type="project" value="TreeGrafter"/>
</dbReference>
<dbReference type="GO" id="GO:0036396">
    <property type="term" value="C:RNA N6-methyladenosine methyltransferase complex"/>
    <property type="evidence" value="ECO:0007669"/>
    <property type="project" value="UniProtKB-ARBA"/>
</dbReference>
<dbReference type="GO" id="GO:0032259">
    <property type="term" value="P:methylation"/>
    <property type="evidence" value="ECO:0007669"/>
    <property type="project" value="UniProtKB-KW"/>
</dbReference>
<dbReference type="Proteomes" id="UP001219567">
    <property type="component" value="Chromosome 1"/>
</dbReference>
<evidence type="ECO:0000256" key="1">
    <source>
        <dbReference type="ARBA" id="ARBA00004123"/>
    </source>
</evidence>
<dbReference type="EC" id="2.1.1.62" evidence="4"/>
<dbReference type="PANTHER" id="PTHR13107:SF0">
    <property type="entry name" value="N6-ADENOSINE-METHYLTRANSFERASE NON-CATALYTIC SUBUNIT"/>
    <property type="match status" value="1"/>
</dbReference>
<keyword evidence="2" id="KW-0539">Nucleus</keyword>
<keyword evidence="5" id="KW-1185">Reference proteome</keyword>
<dbReference type="AlphaFoldDB" id="A0AAJ5YPT8"/>
<dbReference type="PROSITE" id="PS51143">
    <property type="entry name" value="MT_A70"/>
    <property type="match status" value="1"/>
</dbReference>
<organism evidence="4 5">
    <name type="scientific">Malassezia yamatoensis</name>
    <dbReference type="NCBI Taxonomy" id="253288"/>
    <lineage>
        <taxon>Eukaryota</taxon>
        <taxon>Fungi</taxon>
        <taxon>Dikarya</taxon>
        <taxon>Basidiomycota</taxon>
        <taxon>Ustilaginomycotina</taxon>
        <taxon>Malasseziomycetes</taxon>
        <taxon>Malasseziales</taxon>
        <taxon>Malasseziaceae</taxon>
        <taxon>Malassezia</taxon>
    </lineage>
</organism>
<accession>A0AAJ5YPT8</accession>
<dbReference type="Pfam" id="PF05063">
    <property type="entry name" value="MT-A70"/>
    <property type="match status" value="1"/>
</dbReference>
<evidence type="ECO:0000256" key="2">
    <source>
        <dbReference type="ARBA" id="ARBA00023242"/>
    </source>
</evidence>
<comment type="subcellular location">
    <subcellularLocation>
        <location evidence="1">Nucleus</location>
    </subcellularLocation>
</comment>
<dbReference type="InterPro" id="IPR007757">
    <property type="entry name" value="MT-A70-like"/>
</dbReference>
<name>A0AAJ5YPT8_9BASI</name>
<dbReference type="GO" id="GO:0005634">
    <property type="term" value="C:nucleus"/>
    <property type="evidence" value="ECO:0007669"/>
    <property type="project" value="UniProtKB-SubCell"/>
</dbReference>
<reference evidence="4 5" key="1">
    <citation type="submission" date="2023-03" db="EMBL/GenBank/DDBJ databases">
        <title>Mating type loci evolution in Malassezia.</title>
        <authorList>
            <person name="Coelho M.A."/>
        </authorList>
    </citation>
    <scope>NUCLEOTIDE SEQUENCE [LARGE SCALE GENOMIC DNA]</scope>
    <source>
        <strain evidence="4 5">CBS 9725</strain>
    </source>
</reference>
<dbReference type="EMBL" id="CP119943">
    <property type="protein sequence ID" value="WFC97920.1"/>
    <property type="molecule type" value="Genomic_DNA"/>
</dbReference>
<evidence type="ECO:0000313" key="4">
    <source>
        <dbReference type="EMBL" id="WFC97920.1"/>
    </source>
</evidence>
<gene>
    <name evidence="4" type="primary">KAR4</name>
    <name evidence="4" type="ORF">MYAM1_000640</name>
</gene>
<comment type="similarity">
    <text evidence="3">Belongs to the MT-A70-like family.</text>
</comment>
<sequence>MPRWDSHRRLKQEVVDRHRDVLDTLRFGVTGSDVVSYSKRSVQISIGADKHKNHSSSRIKHALPDTLAQQLASLDLKGESSESNRDLGRKSYTYELEDKNQVYNDYNQCYIDSGLKSLPGTWVQNVAPSTRFVEHPKLRQLLDVKQELVNTTAIPATYLCTDLKSWSPSTLPNELRGIPYDMMIIDPPLESYSWDEPSLSREPVWSWDEIAALPVPQLAAHHSFVFLWVGSGTNNGLERGREVLAKWGYRRCEDVVWVRTSRPDDEAQSSSSLLRSSVQHCLMGIRGTVVRSDDAKFVHCNIDADVILWPGERVGEGDTSYLSPLRKPHELYDIAENFCLGTRRLELFGTNRNLRRGWLTVGSQVGPQFADWPHDEQAFIEPLTGSYTNRFVQEPPTCPLACRLNVLPFSQLCENLRPKTPPRRERSAKPLAIHPQSPLAANNMPAGPLQAQGWHYGVAMNGAPMYSFDQSSMQSPTYPPNLTPIWYDTSAAYQGMQDMYYPIPSNVYNVPSLHPFSLPMTPQYPPNMYASPSQPIHSTNYKETASAHFAGPRDAYEWATEMELPSRPWYPGSDESSQLFDRAWHHYPSRRHARSALLGQGAGGHETVSIRSDSERFSGAQVQVMQRNQGSERD</sequence>
<proteinExistence type="inferred from homology"/>
<dbReference type="InterPro" id="IPR045123">
    <property type="entry name" value="METTL14-like"/>
</dbReference>
<evidence type="ECO:0000256" key="3">
    <source>
        <dbReference type="PROSITE-ProRule" id="PRU00489"/>
    </source>
</evidence>
<dbReference type="GO" id="GO:0016422">
    <property type="term" value="F:mRNA (2'-O-methyladenosine-N6-)-methyltransferase activity"/>
    <property type="evidence" value="ECO:0007669"/>
    <property type="project" value="UniProtKB-EC"/>
</dbReference>
<protein>
    <submittedName>
        <fullName evidence="4">mRNA (2'-O-methyladenosine-N(6)-)-methyltransferase</fullName>
        <ecNumber evidence="4">2.1.1.62</ecNumber>
    </submittedName>
</protein>
<evidence type="ECO:0000313" key="5">
    <source>
        <dbReference type="Proteomes" id="UP001219567"/>
    </source>
</evidence>
<dbReference type="PROSITE" id="PS51592">
    <property type="entry name" value="SAM_MTA70L_2"/>
    <property type="match status" value="1"/>
</dbReference>
<keyword evidence="4" id="KW-0808">Transferase</keyword>